<dbReference type="InterPro" id="IPR001494">
    <property type="entry name" value="Importin-beta_N"/>
</dbReference>
<dbReference type="GO" id="GO:0005635">
    <property type="term" value="C:nuclear envelope"/>
    <property type="evidence" value="ECO:0007669"/>
    <property type="project" value="TreeGrafter"/>
</dbReference>
<dbReference type="PANTHER" id="PTHR10997">
    <property type="entry name" value="IMPORTIN-7, 8, 11"/>
    <property type="match status" value="1"/>
</dbReference>
<dbReference type="InParanoid" id="A0A316VDK6"/>
<feature type="compositionally biased region" description="Acidic residues" evidence="7">
    <location>
        <begin position="911"/>
        <end position="921"/>
    </location>
</feature>
<evidence type="ECO:0000256" key="7">
    <source>
        <dbReference type="SAM" id="MobiDB-lite"/>
    </source>
</evidence>
<dbReference type="AlphaFoldDB" id="A0A316VDK6"/>
<reference evidence="9 10" key="1">
    <citation type="journal article" date="2018" name="Mol. Biol. Evol.">
        <title>Broad Genomic Sampling Reveals a Smut Pathogenic Ancestry of the Fungal Clade Ustilaginomycotina.</title>
        <authorList>
            <person name="Kijpornyongpan T."/>
            <person name="Mondo S.J."/>
            <person name="Barry K."/>
            <person name="Sandor L."/>
            <person name="Lee J."/>
            <person name="Lipzen A."/>
            <person name="Pangilinan J."/>
            <person name="LaButti K."/>
            <person name="Hainaut M."/>
            <person name="Henrissat B."/>
            <person name="Grigoriev I.V."/>
            <person name="Spatafora J.W."/>
            <person name="Aime M.C."/>
        </authorList>
    </citation>
    <scope>NUCLEOTIDE SEQUENCE [LARGE SCALE GENOMIC DNA]</scope>
    <source>
        <strain evidence="9 10">MCA 3882</strain>
    </source>
</reference>
<evidence type="ECO:0000313" key="9">
    <source>
        <dbReference type="EMBL" id="PWN34353.1"/>
    </source>
</evidence>
<evidence type="ECO:0000313" key="10">
    <source>
        <dbReference type="Proteomes" id="UP000245771"/>
    </source>
</evidence>
<sequence>MDALYQCLSHTLDPNPNTRKAAELELRKLEAHPGMLPSALQLVSRNDVDLSVRQATTIYIKNRIRRAWDAKSAALAELKQSPIPEADYSPVREALLPTLVSCPPQLRVHINASLGAVVRHDFPERWPKLVDEVKELLGAGDGSDVTRVYAGLAALLEIFRAFKWRDEKNIMAPLCESSLPIVLNIVRSILGSSNSSSAEAGSLIYLACKIYKTSISTNLTAYHQADENIVPWGQTLLQIVQKEVDPSQLPSDDEEREKASWWKAKKWAYFSLNKLFTKFGNPSQLPSNMKKYKAFAEKFVASFAPEILKVYLAQVEGKVNGKVWISDRAIYLILTFMSECVRAKSTWLLLKPHLGTLVEYFAFPLICHTEADDELWELDPTDFVRTQLDPMDDYGSPRAAAANLFQVLVQKRMKGAFMPILEFLTNVLNNYPASKTPAQKEGALNLIKLLDDAMLSHPSTAPSLEGLLTQHVVPDLRSNHRFLRFRAADVVAALGGKMSWKDSKSLESAFQGIMATLEDPEIPVRVQGANAISSLIDHSEVQEAMAPNAGRLMQELLKLSDEVELDVLTEAKSRVVDAFSEELLPFSTKLCEQLAQSYFRLMRSNIEAAKKAEDMGSVAREMDPSVLEDRGEEDKMFAALSCLSTMYQVLSSAEHRPDILAQLEKIVLPVVQFTLQENLVEMFDDCFDLTDVLTFYQKRISDDMWGNFRLMYQTFKTSGIDYLAEMLATFDNVITYGSQAFESNAELRHIIFDIFQTAMTSEQLGTSDHIAALKLADVFLLVLKSHMQEAVPAVINLALPHLADGQVTPLRKWATLVILDALCFNTVPALQALEAAQATQAFFASVLTIIGKFTRVNEKKVIAASFLSILGLDPAQTPATVQQGQPALLVGLLQNLVSLPKAVQKAKEEQEAFENLEDESGDNISGSFQIDDSKDADDDVIDEDNEYLELLAREGDRMRARAEAQAAGQDFEEEVDYGSDDEDDDDEGEMVYYSPMNQVPVFEGLRTLLANNPRVQQIASSLPSEDQQLLQNVSQFKDEELPLPPNADIPVA</sequence>
<dbReference type="Pfam" id="PF03810">
    <property type="entry name" value="IBN_N"/>
    <property type="match status" value="1"/>
</dbReference>
<dbReference type="GO" id="GO:0031267">
    <property type="term" value="F:small GTPase binding"/>
    <property type="evidence" value="ECO:0007669"/>
    <property type="project" value="InterPro"/>
</dbReference>
<protein>
    <submittedName>
        <fullName evidence="9">ARM repeat-containing protein</fullName>
    </submittedName>
</protein>
<feature type="region of interest" description="Disordered" evidence="7">
    <location>
        <begin position="911"/>
        <end position="938"/>
    </location>
</feature>
<comment type="subcellular location">
    <subcellularLocation>
        <location evidence="2">Cytoplasm</location>
    </subcellularLocation>
    <subcellularLocation>
        <location evidence="1">Nucleus</location>
    </subcellularLocation>
</comment>
<feature type="region of interest" description="Disordered" evidence="7">
    <location>
        <begin position="962"/>
        <end position="987"/>
    </location>
</feature>
<evidence type="ECO:0000256" key="2">
    <source>
        <dbReference type="ARBA" id="ARBA00004496"/>
    </source>
</evidence>
<dbReference type="FunCoup" id="A0A316VDK6">
    <property type="interactions" value="713"/>
</dbReference>
<proteinExistence type="predicted"/>
<feature type="region of interest" description="Disordered" evidence="7">
    <location>
        <begin position="1019"/>
        <end position="1052"/>
    </location>
</feature>
<dbReference type="RefSeq" id="XP_025354655.1">
    <property type="nucleotide sequence ID" value="XM_025499289.1"/>
</dbReference>
<feature type="domain" description="Importin N-terminal" evidence="8">
    <location>
        <begin position="22"/>
        <end position="101"/>
    </location>
</feature>
<keyword evidence="10" id="KW-1185">Reference proteome</keyword>
<keyword evidence="6" id="KW-0539">Nucleus</keyword>
<organism evidence="9 10">
    <name type="scientific">Meira miltonrushii</name>
    <dbReference type="NCBI Taxonomy" id="1280837"/>
    <lineage>
        <taxon>Eukaryota</taxon>
        <taxon>Fungi</taxon>
        <taxon>Dikarya</taxon>
        <taxon>Basidiomycota</taxon>
        <taxon>Ustilaginomycotina</taxon>
        <taxon>Exobasidiomycetes</taxon>
        <taxon>Exobasidiales</taxon>
        <taxon>Brachybasidiaceae</taxon>
        <taxon>Meira</taxon>
    </lineage>
</organism>
<dbReference type="EMBL" id="KZ819604">
    <property type="protein sequence ID" value="PWN34353.1"/>
    <property type="molecule type" value="Genomic_DNA"/>
</dbReference>
<name>A0A316VDK6_9BASI</name>
<keyword evidence="3" id="KW-0813">Transport</keyword>
<dbReference type="Gene3D" id="1.25.10.10">
    <property type="entry name" value="Leucine-rich Repeat Variant"/>
    <property type="match status" value="1"/>
</dbReference>
<dbReference type="STRING" id="1280837.A0A316VDK6"/>
<dbReference type="GO" id="GO:0006606">
    <property type="term" value="P:protein import into nucleus"/>
    <property type="evidence" value="ECO:0007669"/>
    <property type="project" value="TreeGrafter"/>
</dbReference>
<evidence type="ECO:0000259" key="8">
    <source>
        <dbReference type="PROSITE" id="PS50166"/>
    </source>
</evidence>
<dbReference type="InterPro" id="IPR016024">
    <property type="entry name" value="ARM-type_fold"/>
</dbReference>
<dbReference type="PROSITE" id="PS50166">
    <property type="entry name" value="IMPORTIN_B_NT"/>
    <property type="match status" value="1"/>
</dbReference>
<evidence type="ECO:0000256" key="5">
    <source>
        <dbReference type="ARBA" id="ARBA00022927"/>
    </source>
</evidence>
<feature type="compositionally biased region" description="Acidic residues" evidence="7">
    <location>
        <begin position="970"/>
        <end position="987"/>
    </location>
</feature>
<dbReference type="OrthoDB" id="760868at2759"/>
<accession>A0A316VDK6</accession>
<evidence type="ECO:0000256" key="1">
    <source>
        <dbReference type="ARBA" id="ARBA00004123"/>
    </source>
</evidence>
<dbReference type="GeneID" id="37021070"/>
<dbReference type="Proteomes" id="UP000245771">
    <property type="component" value="Unassembled WGS sequence"/>
</dbReference>
<feature type="compositionally biased region" description="Pro residues" evidence="7">
    <location>
        <begin position="1042"/>
        <end position="1052"/>
    </location>
</feature>
<dbReference type="SMART" id="SM00913">
    <property type="entry name" value="IBN_N"/>
    <property type="match status" value="1"/>
</dbReference>
<feature type="compositionally biased region" description="Polar residues" evidence="7">
    <location>
        <begin position="1019"/>
        <end position="1035"/>
    </location>
</feature>
<keyword evidence="5" id="KW-0653">Protein transport</keyword>
<dbReference type="PANTHER" id="PTHR10997:SF18">
    <property type="entry name" value="D-IMPORTIN 7_RANBP7"/>
    <property type="match status" value="1"/>
</dbReference>
<dbReference type="SUPFAM" id="SSF48371">
    <property type="entry name" value="ARM repeat"/>
    <property type="match status" value="1"/>
</dbReference>
<dbReference type="InterPro" id="IPR011989">
    <property type="entry name" value="ARM-like"/>
</dbReference>
<evidence type="ECO:0000256" key="3">
    <source>
        <dbReference type="ARBA" id="ARBA00022448"/>
    </source>
</evidence>
<gene>
    <name evidence="9" type="ORF">FA14DRAFT_161774</name>
</gene>
<keyword evidence="4" id="KW-0963">Cytoplasm</keyword>
<evidence type="ECO:0000256" key="6">
    <source>
        <dbReference type="ARBA" id="ARBA00023242"/>
    </source>
</evidence>
<evidence type="ECO:0000256" key="4">
    <source>
        <dbReference type="ARBA" id="ARBA00022490"/>
    </source>
</evidence>
<dbReference type="GO" id="GO:0005829">
    <property type="term" value="C:cytosol"/>
    <property type="evidence" value="ECO:0007669"/>
    <property type="project" value="TreeGrafter"/>
</dbReference>